<dbReference type="SUPFAM" id="SSF50494">
    <property type="entry name" value="Trypsin-like serine proteases"/>
    <property type="match status" value="1"/>
</dbReference>
<dbReference type="AlphaFoldDB" id="A0A1M7UTD6"/>
<protein>
    <submittedName>
        <fullName evidence="2">Tetratricopeptide repeat-containing protein</fullName>
    </submittedName>
</protein>
<organism evidence="2 3">
    <name type="scientific">Geodermatophilus obscurus</name>
    <dbReference type="NCBI Taxonomy" id="1861"/>
    <lineage>
        <taxon>Bacteria</taxon>
        <taxon>Bacillati</taxon>
        <taxon>Actinomycetota</taxon>
        <taxon>Actinomycetes</taxon>
        <taxon>Geodermatophilales</taxon>
        <taxon>Geodermatophilaceae</taxon>
        <taxon>Geodermatophilus</taxon>
    </lineage>
</organism>
<dbReference type="Proteomes" id="UP000184428">
    <property type="component" value="Unassembled WGS sequence"/>
</dbReference>
<feature type="non-terminal residue" evidence="2">
    <location>
        <position position="788"/>
    </location>
</feature>
<dbReference type="InterPro" id="IPR027417">
    <property type="entry name" value="P-loop_NTPase"/>
</dbReference>
<reference evidence="2 3" key="1">
    <citation type="submission" date="2016-12" db="EMBL/GenBank/DDBJ databases">
        <authorList>
            <person name="Song W.-J."/>
            <person name="Kurnit D.M."/>
        </authorList>
    </citation>
    <scope>NUCLEOTIDE SEQUENCE [LARGE SCALE GENOMIC DNA]</scope>
    <source>
        <strain evidence="2 3">DSM 43162</strain>
    </source>
</reference>
<dbReference type="InterPro" id="IPR011990">
    <property type="entry name" value="TPR-like_helical_dom_sf"/>
</dbReference>
<feature type="compositionally biased region" description="Basic and acidic residues" evidence="1">
    <location>
        <begin position="565"/>
        <end position="582"/>
    </location>
</feature>
<feature type="region of interest" description="Disordered" evidence="1">
    <location>
        <begin position="560"/>
        <end position="582"/>
    </location>
</feature>
<evidence type="ECO:0000313" key="3">
    <source>
        <dbReference type="Proteomes" id="UP000184428"/>
    </source>
</evidence>
<dbReference type="Gene3D" id="3.40.50.300">
    <property type="entry name" value="P-loop containing nucleotide triphosphate hydrolases"/>
    <property type="match status" value="1"/>
</dbReference>
<proteinExistence type="predicted"/>
<sequence>MRYQQAPPSDDEVREFVGSGLLVDARTVLTADHVAQGFGHRCSGPGWDLPVVRVVRTAESRVDLAVLELADSVAGVEPLSFARLDRSRVAEVADCVAVGFPRWKKTDVRYTAQVTGTVPTGENLTAHTDARSAERYGLLTLIGDRAPGAPAIPTGLNVLADRPGSMWGGMSGAAVVAGGLVLGVVRAHNFAEGGASLSVTPITAIDDLPSAVASALWTALGVTHPATLPTLPPFAEGEAADGAVVVRVPRRIVELRGRAARPDFTGRDTELARMHTLLTAEPPTPLVLTGLGGVGKSQLAVEYATRHGRELNLVWTVRGDNPAVLAADLAQLATELDLHEADIRDIDVKLGAVRRWLTTNPGWLLLIDNVDNSASKRETRRLLPAAFRGRILVTSRLTRWPAHYRRLFLAPLNKEDSATYLLTSGQHSRTNRLAAVEPVHGVAAGAGHEDIGEQAAAQGVADKLGGLPLALAQAAAYCATRAVTLRRYSQLLDDARHSARLLAAAADDDDEDTETVATTWAITIDQVRRDNPTAGVLLDLLAYFAPDAIPRFLFLTDEAESNSAQHEDNPLSAETERPEHARSLGDPLALLEGLDDFDIDEALAVLHSYSLAQLTPQTITLHRLVQTVVRASHNPTDRDALVRAAASVVEEALPNLSHDHWPVYQGLLPHALATAKHVAAVPNDTTTAHNLLALAGAYQRDSGQFGAAQGTHRRLLAIIEALPQPKPDRLIEGLNILATTLMASGQPGGAHPLAHRALAIAERDFGADHPEALLPLSNLGAVLSQLGR</sequence>
<dbReference type="Pfam" id="PF13365">
    <property type="entry name" value="Trypsin_2"/>
    <property type="match status" value="1"/>
</dbReference>
<name>A0A1M7UTD6_9ACTN</name>
<dbReference type="PANTHER" id="PTHR35205">
    <property type="entry name" value="NB-ARC AND TPR DOMAIN PROTEIN"/>
    <property type="match status" value="1"/>
</dbReference>
<dbReference type="PANTHER" id="PTHR35205:SF1">
    <property type="entry name" value="ZU5 DOMAIN-CONTAINING PROTEIN"/>
    <property type="match status" value="1"/>
</dbReference>
<accession>A0A1M7UTD6</accession>
<dbReference type="Gene3D" id="1.25.40.10">
    <property type="entry name" value="Tetratricopeptide repeat domain"/>
    <property type="match status" value="1"/>
</dbReference>
<gene>
    <name evidence="2" type="ORF">SAMN05660350_03893</name>
</gene>
<evidence type="ECO:0000313" key="2">
    <source>
        <dbReference type="EMBL" id="SHN86252.1"/>
    </source>
</evidence>
<dbReference type="EMBL" id="FRDM01000029">
    <property type="protein sequence ID" value="SHN86252.1"/>
    <property type="molecule type" value="Genomic_DNA"/>
</dbReference>
<dbReference type="InterPro" id="IPR009003">
    <property type="entry name" value="Peptidase_S1_PA"/>
</dbReference>
<dbReference type="SUPFAM" id="SSF48452">
    <property type="entry name" value="TPR-like"/>
    <property type="match status" value="1"/>
</dbReference>
<dbReference type="SUPFAM" id="SSF52540">
    <property type="entry name" value="P-loop containing nucleoside triphosphate hydrolases"/>
    <property type="match status" value="1"/>
</dbReference>
<evidence type="ECO:0000256" key="1">
    <source>
        <dbReference type="SAM" id="MobiDB-lite"/>
    </source>
</evidence>